<evidence type="ECO:0000313" key="3">
    <source>
        <dbReference type="Proteomes" id="UP001500359"/>
    </source>
</evidence>
<reference evidence="2 3" key="1">
    <citation type="journal article" date="2019" name="Int. J. Syst. Evol. Microbiol.">
        <title>The Global Catalogue of Microorganisms (GCM) 10K type strain sequencing project: providing services to taxonomists for standard genome sequencing and annotation.</title>
        <authorList>
            <consortium name="The Broad Institute Genomics Platform"/>
            <consortium name="The Broad Institute Genome Sequencing Center for Infectious Disease"/>
            <person name="Wu L."/>
            <person name="Ma J."/>
        </authorList>
    </citation>
    <scope>NUCLEOTIDE SEQUENCE [LARGE SCALE GENOMIC DNA]</scope>
    <source>
        <strain evidence="2 3">JCM 15896</strain>
    </source>
</reference>
<feature type="transmembrane region" description="Helical" evidence="1">
    <location>
        <begin position="20"/>
        <end position="41"/>
    </location>
</feature>
<evidence type="ECO:0000256" key="1">
    <source>
        <dbReference type="SAM" id="Phobius"/>
    </source>
</evidence>
<gene>
    <name evidence="2" type="ORF">GCM10009114_18940</name>
</gene>
<comment type="caution">
    <text evidence="2">The sequence shown here is derived from an EMBL/GenBank/DDBJ whole genome shotgun (WGS) entry which is preliminary data.</text>
</comment>
<evidence type="ECO:0000313" key="2">
    <source>
        <dbReference type="EMBL" id="GAA0856552.1"/>
    </source>
</evidence>
<dbReference type="Proteomes" id="UP001500359">
    <property type="component" value="Unassembled WGS sequence"/>
</dbReference>
<keyword evidence="1" id="KW-0472">Membrane</keyword>
<keyword evidence="1" id="KW-0812">Transmembrane</keyword>
<name>A0ABN1LIM6_9ALTE</name>
<dbReference type="EMBL" id="BAAAFD010000004">
    <property type="protein sequence ID" value="GAA0856552.1"/>
    <property type="molecule type" value="Genomic_DNA"/>
</dbReference>
<dbReference type="RefSeq" id="WP_343859154.1">
    <property type="nucleotide sequence ID" value="NZ_BAAAFD010000004.1"/>
</dbReference>
<evidence type="ECO:0008006" key="4">
    <source>
        <dbReference type="Google" id="ProtNLM"/>
    </source>
</evidence>
<accession>A0ABN1LIM6</accession>
<protein>
    <recommendedName>
        <fullName evidence="4">MSHA biogenesis protein MshP</fullName>
    </recommendedName>
</protein>
<proteinExistence type="predicted"/>
<sequence>MRLSHGYLARSLDSQRGSMLVISLFVIIIMALLGLTMVRLLSASADAVIHEVYGARALQAAQSSLELTIKKAFPLTQDGASVCSTNTKSFANTPGLQRCLTISSCSLTTGFVDETTQYYRFQSIGICTAGKVTASRTVAVDAILE</sequence>
<organism evidence="2 3">
    <name type="scientific">Aliiglaciecola litoralis</name>
    <dbReference type="NCBI Taxonomy" id="582857"/>
    <lineage>
        <taxon>Bacteria</taxon>
        <taxon>Pseudomonadati</taxon>
        <taxon>Pseudomonadota</taxon>
        <taxon>Gammaproteobacteria</taxon>
        <taxon>Alteromonadales</taxon>
        <taxon>Alteromonadaceae</taxon>
        <taxon>Aliiglaciecola</taxon>
    </lineage>
</organism>
<keyword evidence="3" id="KW-1185">Reference proteome</keyword>
<keyword evidence="1" id="KW-1133">Transmembrane helix</keyword>